<dbReference type="RefSeq" id="WP_007425976.1">
    <property type="nucleotide sequence ID" value="NZ_AMGO01000011.1"/>
</dbReference>
<dbReference type="OrthoDB" id="7666656at2"/>
<name>K2HCI6_9RHOB</name>
<gene>
    <name evidence="1" type="ORF">OCGS_0823</name>
</gene>
<keyword evidence="2" id="KW-1185">Reference proteome</keyword>
<organism evidence="1 2">
    <name type="scientific">Oceaniovalibus guishaninsula JLT2003</name>
    <dbReference type="NCBI Taxonomy" id="1231392"/>
    <lineage>
        <taxon>Bacteria</taxon>
        <taxon>Pseudomonadati</taxon>
        <taxon>Pseudomonadota</taxon>
        <taxon>Alphaproteobacteria</taxon>
        <taxon>Rhodobacterales</taxon>
        <taxon>Roseobacteraceae</taxon>
        <taxon>Oceaniovalibus</taxon>
    </lineage>
</organism>
<reference evidence="1 2" key="1">
    <citation type="journal article" date="2012" name="J. Bacteriol.">
        <title>Draft Genome Sequence of Oceaniovalibus guishaninsula JLT2003T.</title>
        <authorList>
            <person name="Tang K."/>
            <person name="Liu K."/>
            <person name="Jiao N."/>
        </authorList>
    </citation>
    <scope>NUCLEOTIDE SEQUENCE [LARGE SCALE GENOMIC DNA]</scope>
    <source>
        <strain evidence="1 2">JLT2003</strain>
    </source>
</reference>
<proteinExistence type="predicted"/>
<dbReference type="STRING" id="1231392.OCGS_0823"/>
<dbReference type="AlphaFoldDB" id="K2HCI6"/>
<evidence type="ECO:0000313" key="1">
    <source>
        <dbReference type="EMBL" id="EKE45128.1"/>
    </source>
</evidence>
<dbReference type="EMBL" id="AMGO01000011">
    <property type="protein sequence ID" value="EKE45128.1"/>
    <property type="molecule type" value="Genomic_DNA"/>
</dbReference>
<dbReference type="Proteomes" id="UP000006765">
    <property type="component" value="Unassembled WGS sequence"/>
</dbReference>
<evidence type="ECO:0000313" key="2">
    <source>
        <dbReference type="Proteomes" id="UP000006765"/>
    </source>
</evidence>
<protein>
    <submittedName>
        <fullName evidence="1">Uncharacterized protein</fullName>
    </submittedName>
</protein>
<accession>K2HCI6</accession>
<comment type="caution">
    <text evidence="1">The sequence shown here is derived from an EMBL/GenBank/DDBJ whole genome shotgun (WGS) entry which is preliminary data.</text>
</comment>
<sequence>MKIQCVASPTVYADAAHRGMSEEDLADLIVRLIWDPSAGRRDGDGFLWLEWRGVRAKYALNETGGDVTILLYRLHPVEAPVADRSRAVAFVKELSVGILRDWIKRKLQQARGE</sequence>